<accession>A0A915SIP0</accession>
<organism evidence="2 3">
    <name type="scientific">Nanobdella aerobiophila</name>
    <dbReference type="NCBI Taxonomy" id="2586965"/>
    <lineage>
        <taxon>Archaea</taxon>
        <taxon>Nanobdellota</taxon>
        <taxon>Nanobdellia</taxon>
        <taxon>Nanobdellales</taxon>
        <taxon>Nanobdellaceae</taxon>
        <taxon>Nanobdella</taxon>
    </lineage>
</organism>
<dbReference type="KEGG" id="naer:MJ1_0637"/>
<dbReference type="RefSeq" id="WP_258393093.1">
    <property type="nucleotide sequence ID" value="NZ_AP019769.1"/>
</dbReference>
<reference evidence="3" key="1">
    <citation type="journal article" date="2022" name="Int. J. Syst. Evol. Microbiol.">
        <title>Nanobdella aerobiophila gen. nov., sp. nov., a thermoacidophilic, obligate ectosymbiotic archaeon, and proposal of Nanobdellaceae fam. nov., Nanobdellales ord. nov. and Nanobdellia class. nov.</title>
        <authorList>
            <person name="Kato S."/>
            <person name="Ogasawara A."/>
            <person name="Itoh T."/>
            <person name="Sakai H.D."/>
            <person name="Shimizu M."/>
            <person name="Yuki M."/>
            <person name="Kaneko M."/>
            <person name="Takashina T."/>
            <person name="Ohkuma M."/>
        </authorList>
    </citation>
    <scope>NUCLEOTIDE SEQUENCE [LARGE SCALE GENOMIC DNA]</scope>
    <source>
        <strain evidence="3">MJ1</strain>
    </source>
</reference>
<keyword evidence="1" id="KW-0812">Transmembrane</keyword>
<dbReference type="AlphaFoldDB" id="A0A915SIP0"/>
<keyword evidence="3" id="KW-1185">Reference proteome</keyword>
<sequence length="692" mass="82370">MAKSIIKILEGAISIIIFISFLIFYIHLYYAYIYNKIENNQLNYDNIEIDNVLDKISQNYYILSINSMIPVSMYYQCQANSSIYNNLINENAYEDFCTAFPIFYPLNISFLTNYTGILNNTYDTYLDPNYGLYFYLNISNLSIENNSQYIILNISNPSNNVFNQTIFITNPDLFYWLQNNDNIELYDINNNQTINFCYQNADFVCNISNDQSFGIWANIYIPNNNYTLLNISITNSSYSLDGSNIFPFYDHFYYFNENQLSKNWIINTQIEVYYNNPGDIIYPNNSDSFTISSKKYINPGNYLVIFNASSSSEGKITIGNCNINIPNNNNNIYFYYCNLTENSNITIYNNGKLYIDYIILINYNNKYTINNLYEPNITESYNFIIGPDINYNSNNNLILNQNYIANNYILYNNNSNSLGYITEIINNYPEYYNPLFYYLYTNSNFPNTYNINDSEALLSIYNNYNLSINNVIFPNTYWFIINTKKYYNSNNMIYWNTNENNFGFQYGHANFYNEIFSYINSLLNNYLYLPYENGIILYSKSQNSTSLLFTNYNPYIRYYLYIQYNLFLINYYYLMNLKLLNNYSYENYYLYFYDNPYLDINTGEYLSFSTQIPIIDINYIKPIKAINLNNLIQESSNYNNIYFYIENDNITIYNGYIYSGNIVNNYLYSNIYNEYIFYNNTLYNDKIIIYIK</sequence>
<evidence type="ECO:0000313" key="3">
    <source>
        <dbReference type="Proteomes" id="UP001055553"/>
    </source>
</evidence>
<feature type="transmembrane region" description="Helical" evidence="1">
    <location>
        <begin position="12"/>
        <end position="32"/>
    </location>
</feature>
<proteinExistence type="predicted"/>
<keyword evidence="1" id="KW-0472">Membrane</keyword>
<gene>
    <name evidence="2" type="ORF">MJ1_0637</name>
</gene>
<protein>
    <submittedName>
        <fullName evidence="2">Uncharacterized protein</fullName>
    </submittedName>
</protein>
<dbReference type="Proteomes" id="UP001055553">
    <property type="component" value="Chromosome"/>
</dbReference>
<evidence type="ECO:0000256" key="1">
    <source>
        <dbReference type="SAM" id="Phobius"/>
    </source>
</evidence>
<keyword evidence="1" id="KW-1133">Transmembrane helix</keyword>
<name>A0A915SIP0_9ARCH</name>
<dbReference type="EMBL" id="AP019769">
    <property type="protein sequence ID" value="BBL45782.1"/>
    <property type="molecule type" value="Genomic_DNA"/>
</dbReference>
<dbReference type="GeneID" id="74568580"/>
<evidence type="ECO:0000313" key="2">
    <source>
        <dbReference type="EMBL" id="BBL45782.1"/>
    </source>
</evidence>